<dbReference type="EMBL" id="BRXU01000016">
    <property type="protein sequence ID" value="GLC56615.1"/>
    <property type="molecule type" value="Genomic_DNA"/>
</dbReference>
<dbReference type="OrthoDB" id="545471at2759"/>
<feature type="compositionally biased region" description="Low complexity" evidence="1">
    <location>
        <begin position="182"/>
        <end position="194"/>
    </location>
</feature>
<evidence type="ECO:0000313" key="3">
    <source>
        <dbReference type="Proteomes" id="UP001165080"/>
    </source>
</evidence>
<evidence type="ECO:0000313" key="2">
    <source>
        <dbReference type="EMBL" id="GLC56615.1"/>
    </source>
</evidence>
<feature type="compositionally biased region" description="Low complexity" evidence="1">
    <location>
        <begin position="213"/>
        <end position="241"/>
    </location>
</feature>
<gene>
    <name evidence="2" type="primary">PLEST004150</name>
    <name evidence="2" type="ORF">PLESTB_001127000</name>
</gene>
<proteinExistence type="predicted"/>
<feature type="compositionally biased region" description="Pro residues" evidence="1">
    <location>
        <begin position="195"/>
        <end position="212"/>
    </location>
</feature>
<dbReference type="Proteomes" id="UP001165080">
    <property type="component" value="Unassembled WGS sequence"/>
</dbReference>
<keyword evidence="3" id="KW-1185">Reference proteome</keyword>
<name>A0A9W6BRK4_9CHLO</name>
<organism evidence="2 3">
    <name type="scientific">Pleodorina starrii</name>
    <dbReference type="NCBI Taxonomy" id="330485"/>
    <lineage>
        <taxon>Eukaryota</taxon>
        <taxon>Viridiplantae</taxon>
        <taxon>Chlorophyta</taxon>
        <taxon>core chlorophytes</taxon>
        <taxon>Chlorophyceae</taxon>
        <taxon>CS clade</taxon>
        <taxon>Chlamydomonadales</taxon>
        <taxon>Volvocaceae</taxon>
        <taxon>Pleodorina</taxon>
    </lineage>
</organism>
<comment type="caution">
    <text evidence="2">The sequence shown here is derived from an EMBL/GenBank/DDBJ whole genome shotgun (WGS) entry which is preliminary data.</text>
</comment>
<feature type="region of interest" description="Disordered" evidence="1">
    <location>
        <begin position="181"/>
        <end position="264"/>
    </location>
</feature>
<dbReference type="AlphaFoldDB" id="A0A9W6BRK4"/>
<evidence type="ECO:0000256" key="1">
    <source>
        <dbReference type="SAM" id="MobiDB-lite"/>
    </source>
</evidence>
<sequence>MSGADGPYNARRQRQLEEQVQILLGEVNALESKLGDLHATDVSSLRRAYKSLAQHVLVLDVETKHLPALLDRSTEPSLTPGFLAQQARLVAAVTAAVVGTGRLLRTLRVEDAGPITAGLTLLGVFFAGVRLAAATVQRLGSAAARRQQAQGELRSDLRAVRERVQVMADLVESGLRLHRMHPSQQSQMALQGQQQPPPQQELLLPPPPPPPLENWGPQQQQQWQYQPQQQQPQQQPFLSFPGGPGGGRPATPPRASAVGDDDGW</sequence>
<reference evidence="2 3" key="1">
    <citation type="journal article" date="2023" name="Commun. Biol.">
        <title>Reorganization of the ancestral sex-determining regions during the evolution of trioecy in Pleodorina starrii.</title>
        <authorList>
            <person name="Takahashi K."/>
            <person name="Suzuki S."/>
            <person name="Kawai-Toyooka H."/>
            <person name="Yamamoto K."/>
            <person name="Hamaji T."/>
            <person name="Ootsuki R."/>
            <person name="Yamaguchi H."/>
            <person name="Kawachi M."/>
            <person name="Higashiyama T."/>
            <person name="Nozaki H."/>
        </authorList>
    </citation>
    <scope>NUCLEOTIDE SEQUENCE [LARGE SCALE GENOMIC DNA]</scope>
    <source>
        <strain evidence="2 3">NIES-4479</strain>
    </source>
</reference>
<accession>A0A9W6BRK4</accession>
<protein>
    <submittedName>
        <fullName evidence="2">Uncharacterized protein</fullName>
    </submittedName>
</protein>